<reference evidence="8" key="1">
    <citation type="journal article" date="2020" name="mSystems">
        <title>Genome- and Community-Level Interaction Insights into Carbon Utilization and Element Cycling Functions of Hydrothermarchaeota in Hydrothermal Sediment.</title>
        <authorList>
            <person name="Zhou Z."/>
            <person name="Liu Y."/>
            <person name="Xu W."/>
            <person name="Pan J."/>
            <person name="Luo Z.H."/>
            <person name="Li M."/>
        </authorList>
    </citation>
    <scope>NUCLEOTIDE SEQUENCE [LARGE SCALE GENOMIC DNA]</scope>
    <source>
        <strain evidence="8">SpSt-556</strain>
    </source>
</reference>
<dbReference type="InterPro" id="IPR001030">
    <property type="entry name" value="Acoase/IPM_deHydtase_lsu_aba"/>
</dbReference>
<dbReference type="PROSITE" id="PS00450">
    <property type="entry name" value="ACONITASE_1"/>
    <property type="match status" value="1"/>
</dbReference>
<comment type="function">
    <text evidence="6">Catalyzes the isomerization between 2-isopropylmalate and 3-isopropylmalate, via the formation of 2-isopropylmaleate.</text>
</comment>
<organism evidence="8">
    <name type="scientific">Bellilinea caldifistulae</name>
    <dbReference type="NCBI Taxonomy" id="360411"/>
    <lineage>
        <taxon>Bacteria</taxon>
        <taxon>Bacillati</taxon>
        <taxon>Chloroflexota</taxon>
        <taxon>Anaerolineae</taxon>
        <taxon>Anaerolineales</taxon>
        <taxon>Anaerolineaceae</taxon>
        <taxon>Bellilinea</taxon>
    </lineage>
</organism>
<keyword evidence="6" id="KW-0028">Amino-acid biosynthesis</keyword>
<dbReference type="Gene3D" id="3.30.499.10">
    <property type="entry name" value="Aconitase, domain 3"/>
    <property type="match status" value="2"/>
</dbReference>
<dbReference type="Pfam" id="PF00330">
    <property type="entry name" value="Aconitase"/>
    <property type="match status" value="2"/>
</dbReference>
<dbReference type="InterPro" id="IPR050067">
    <property type="entry name" value="IPM_dehydratase_rel_enz"/>
</dbReference>
<name>A0A7C4L0V4_9CHLR</name>
<dbReference type="PANTHER" id="PTHR43822">
    <property type="entry name" value="HOMOACONITASE, MITOCHONDRIAL-RELATED"/>
    <property type="match status" value="1"/>
</dbReference>
<dbReference type="EMBL" id="DSXR01000107">
    <property type="protein sequence ID" value="HGS88080.1"/>
    <property type="molecule type" value="Genomic_DNA"/>
</dbReference>
<comment type="caution">
    <text evidence="8">The sequence shown here is derived from an EMBL/GenBank/DDBJ whole genome shotgun (WGS) entry which is preliminary data.</text>
</comment>
<dbReference type="PRINTS" id="PR00415">
    <property type="entry name" value="ACONITASE"/>
</dbReference>
<keyword evidence="1 6" id="KW-0004">4Fe-4S</keyword>
<dbReference type="SUPFAM" id="SSF53732">
    <property type="entry name" value="Aconitase iron-sulfur domain"/>
    <property type="match status" value="1"/>
</dbReference>
<evidence type="ECO:0000256" key="5">
    <source>
        <dbReference type="ARBA" id="ARBA00023239"/>
    </source>
</evidence>
<evidence type="ECO:0000256" key="2">
    <source>
        <dbReference type="ARBA" id="ARBA00022723"/>
    </source>
</evidence>
<dbReference type="InterPro" id="IPR018136">
    <property type="entry name" value="Aconitase_4Fe-4S_BS"/>
</dbReference>
<dbReference type="GO" id="GO:0009098">
    <property type="term" value="P:L-leucine biosynthetic process"/>
    <property type="evidence" value="ECO:0007669"/>
    <property type="project" value="UniProtKB-UniRule"/>
</dbReference>
<sequence length="421" mass="45924">MGTLIEEIFSQRVGRRVRAGEIVLLDVDYMMSHDNTTPLAIKAFREIGKPIRDADKIVIHFDHAYPAPNLQAAENQARIMQFIREQGIRHFFRRGVCHQVMIEEGFVRPGGVVIGADSHTVTYGALGCFSTGLGSSEVGAAWVTGKCWFKTPPTILIRLEGEPQAGVYAKDVMLYVVGQMGMDGATYRALEFEGSYCRSLPVHERLVFSNMSVEVGAKCGLFAPDEITLDYLQTQTKAAPPYDLPRPVNPRYERVIEVDVSALEPQVACHPDVDQVRPLHEAAGLPVDQVFIGTCTNGRYEDLEIAAAILRGRQVHPFTRVLVTPVSQTVYEKAMANGLIQIFLEAGCTVNAPGCGACIGRHGGVLAAGERAFTTMNRNFIGRMGSPQAEIYLGSPAAAAATAIEGRIADPRPYLSNLNFA</sequence>
<evidence type="ECO:0000256" key="6">
    <source>
        <dbReference type="HAMAP-Rule" id="MF_01027"/>
    </source>
</evidence>
<feature type="binding site" evidence="6">
    <location>
        <position position="358"/>
    </location>
    <ligand>
        <name>[4Fe-4S] cluster</name>
        <dbReference type="ChEBI" id="CHEBI:49883"/>
    </ligand>
</feature>
<comment type="pathway">
    <text evidence="6">Amino-acid biosynthesis; L-leucine biosynthesis; L-leucine from 3-methyl-2-oxobutanoate: step 2/4.</text>
</comment>
<dbReference type="GO" id="GO:0051539">
    <property type="term" value="F:4 iron, 4 sulfur cluster binding"/>
    <property type="evidence" value="ECO:0007669"/>
    <property type="project" value="UniProtKB-KW"/>
</dbReference>
<dbReference type="NCBIfam" id="TIGR02086">
    <property type="entry name" value="IPMI_arch"/>
    <property type="match status" value="1"/>
</dbReference>
<evidence type="ECO:0000259" key="7">
    <source>
        <dbReference type="Pfam" id="PF00330"/>
    </source>
</evidence>
<comment type="catalytic activity">
    <reaction evidence="6">
        <text>(2R,3S)-3-isopropylmalate = (2S)-2-isopropylmalate</text>
        <dbReference type="Rhea" id="RHEA:32287"/>
        <dbReference type="ChEBI" id="CHEBI:1178"/>
        <dbReference type="ChEBI" id="CHEBI:35121"/>
        <dbReference type="EC" id="4.2.1.33"/>
    </reaction>
</comment>
<dbReference type="InterPro" id="IPR006251">
    <property type="entry name" value="Homoacnase/IPMdehydase_lsu"/>
</dbReference>
<dbReference type="HAMAP" id="MF_01027">
    <property type="entry name" value="LeuC_type2"/>
    <property type="match status" value="1"/>
</dbReference>
<evidence type="ECO:0000256" key="1">
    <source>
        <dbReference type="ARBA" id="ARBA00022485"/>
    </source>
</evidence>
<feature type="domain" description="Aconitase/3-isopropylmalate dehydratase large subunit alpha/beta/alpha" evidence="7">
    <location>
        <begin position="283"/>
        <end position="406"/>
    </location>
</feature>
<accession>A0A7C4L0V4</accession>
<protein>
    <recommendedName>
        <fullName evidence="6">3-isopropylmalate dehydratase large subunit</fullName>
        <ecNumber evidence="6">4.2.1.33</ecNumber>
    </recommendedName>
    <alternativeName>
        <fullName evidence="6">Alpha-IPM isomerase</fullName>
        <shortName evidence="6">IPMI</shortName>
    </alternativeName>
    <alternativeName>
        <fullName evidence="6">Isopropylmalate isomerase</fullName>
    </alternativeName>
</protein>
<gene>
    <name evidence="6" type="primary">leuC</name>
    <name evidence="8" type="ORF">ENT17_10735</name>
</gene>
<dbReference type="CDD" id="cd01583">
    <property type="entry name" value="IPMI"/>
    <property type="match status" value="1"/>
</dbReference>
<dbReference type="GO" id="GO:0046872">
    <property type="term" value="F:metal ion binding"/>
    <property type="evidence" value="ECO:0007669"/>
    <property type="project" value="UniProtKB-KW"/>
</dbReference>
<dbReference type="InterPro" id="IPR033941">
    <property type="entry name" value="IPMI_cat"/>
</dbReference>
<comment type="cofactor">
    <cofactor evidence="6">
        <name>[4Fe-4S] cluster</name>
        <dbReference type="ChEBI" id="CHEBI:49883"/>
    </cofactor>
    <text evidence="6">Binds 1 [4Fe-4S] cluster per subunit.</text>
</comment>
<feature type="binding site" evidence="6">
    <location>
        <position position="355"/>
    </location>
    <ligand>
        <name>[4Fe-4S] cluster</name>
        <dbReference type="ChEBI" id="CHEBI:49883"/>
    </ligand>
</feature>
<keyword evidence="5 6" id="KW-0456">Lyase</keyword>
<dbReference type="InterPro" id="IPR011826">
    <property type="entry name" value="HAcnase/IPMdehydase_lsu_prok"/>
</dbReference>
<dbReference type="GO" id="GO:0003861">
    <property type="term" value="F:3-isopropylmalate dehydratase activity"/>
    <property type="evidence" value="ECO:0007669"/>
    <property type="project" value="UniProtKB-UniRule"/>
</dbReference>
<dbReference type="UniPathway" id="UPA00048">
    <property type="reaction ID" value="UER00071"/>
</dbReference>
<dbReference type="EC" id="4.2.1.33" evidence="6"/>
<keyword evidence="6" id="KW-0432">Leucine biosynthesis</keyword>
<keyword evidence="3 6" id="KW-0408">Iron</keyword>
<dbReference type="NCBIfam" id="TIGR01343">
    <property type="entry name" value="hacA_fam"/>
    <property type="match status" value="1"/>
</dbReference>
<feature type="binding site" evidence="6">
    <location>
        <position position="295"/>
    </location>
    <ligand>
        <name>[4Fe-4S] cluster</name>
        <dbReference type="ChEBI" id="CHEBI:49883"/>
    </ligand>
</feature>
<feature type="domain" description="Aconitase/3-isopropylmalate dehydratase large subunit alpha/beta/alpha" evidence="7">
    <location>
        <begin position="8"/>
        <end position="282"/>
    </location>
</feature>
<keyword evidence="6" id="KW-0100">Branched-chain amino acid biosynthesis</keyword>
<evidence type="ECO:0000256" key="3">
    <source>
        <dbReference type="ARBA" id="ARBA00023004"/>
    </source>
</evidence>
<evidence type="ECO:0000256" key="4">
    <source>
        <dbReference type="ARBA" id="ARBA00023014"/>
    </source>
</evidence>
<dbReference type="NCBIfam" id="NF001614">
    <property type="entry name" value="PRK00402.1"/>
    <property type="match status" value="1"/>
</dbReference>
<dbReference type="PROSITE" id="PS01244">
    <property type="entry name" value="ACONITASE_2"/>
    <property type="match status" value="1"/>
</dbReference>
<comment type="subunit">
    <text evidence="6">Heterodimer of LeuC and LeuD.</text>
</comment>
<dbReference type="InterPro" id="IPR036008">
    <property type="entry name" value="Aconitase_4Fe-4S_dom"/>
</dbReference>
<dbReference type="InterPro" id="IPR015931">
    <property type="entry name" value="Acnase/IPM_dHydase_lsu_aba_1/3"/>
</dbReference>
<dbReference type="PANTHER" id="PTHR43822:SF2">
    <property type="entry name" value="HOMOACONITASE, MITOCHONDRIAL"/>
    <property type="match status" value="1"/>
</dbReference>
<dbReference type="AlphaFoldDB" id="A0A7C4L0V4"/>
<keyword evidence="4 6" id="KW-0411">Iron-sulfur</keyword>
<proteinExistence type="inferred from homology"/>
<comment type="similarity">
    <text evidence="6">Belongs to the aconitase/IPM isomerase family. LeuC type 2 subfamily.</text>
</comment>
<evidence type="ECO:0000313" key="8">
    <source>
        <dbReference type="EMBL" id="HGS88080.1"/>
    </source>
</evidence>
<keyword evidence="2 6" id="KW-0479">Metal-binding</keyword>